<feature type="chain" id="PRO_5011955726" description="Lcl C-terminal domain-containing protein" evidence="1">
    <location>
        <begin position="24"/>
        <end position="485"/>
    </location>
</feature>
<feature type="signal peptide" evidence="1">
    <location>
        <begin position="1"/>
        <end position="23"/>
    </location>
</feature>
<dbReference type="NCBIfam" id="TIGR01451">
    <property type="entry name" value="B_ant_repeat"/>
    <property type="match status" value="1"/>
</dbReference>
<name>A0A1J5DV76_9BACT</name>
<dbReference type="EMBL" id="MNYI01000132">
    <property type="protein sequence ID" value="OIP39989.1"/>
    <property type="molecule type" value="Genomic_DNA"/>
</dbReference>
<keyword evidence="1" id="KW-0732">Signal</keyword>
<dbReference type="AlphaFoldDB" id="A0A1J5DV76"/>
<comment type="caution">
    <text evidence="3">The sequence shown here is derived from an EMBL/GenBank/DDBJ whole genome shotgun (WGS) entry which is preliminary data.</text>
</comment>
<evidence type="ECO:0000256" key="1">
    <source>
        <dbReference type="SAM" id="SignalP"/>
    </source>
</evidence>
<gene>
    <name evidence="3" type="ORF">AUJ95_04995</name>
</gene>
<dbReference type="Proteomes" id="UP000183085">
    <property type="component" value="Unassembled WGS sequence"/>
</dbReference>
<reference evidence="3 4" key="1">
    <citation type="journal article" date="2016" name="Environ. Microbiol.">
        <title>Genomic resolution of a cold subsurface aquifer community provides metabolic insights for novel microbes adapted to high CO concentrations.</title>
        <authorList>
            <person name="Probst A.J."/>
            <person name="Castelle C.J."/>
            <person name="Singh A."/>
            <person name="Brown C.T."/>
            <person name="Anantharaman K."/>
            <person name="Sharon I."/>
            <person name="Hug L.A."/>
            <person name="Burstein D."/>
            <person name="Emerson J.B."/>
            <person name="Thomas B.C."/>
            <person name="Banfield J.F."/>
        </authorList>
    </citation>
    <scope>NUCLEOTIDE SEQUENCE [LARGE SCALE GENOMIC DNA]</scope>
    <source>
        <strain evidence="3">CG2_30_40_21</strain>
    </source>
</reference>
<dbReference type="InterPro" id="IPR011460">
    <property type="entry name" value="Lcl_C"/>
</dbReference>
<dbReference type="Pfam" id="PF07603">
    <property type="entry name" value="Lcl_C"/>
    <property type="match status" value="1"/>
</dbReference>
<feature type="domain" description="Lcl C-terminal" evidence="2">
    <location>
        <begin position="363"/>
        <end position="483"/>
    </location>
</feature>
<sequence length="485" mass="49670">MRRLLFGIIGAALLFGTPTLSFAEPGTSGVTAGTNIISGGDAGTVGITDTVGDVVATFKVGDSGTKSITCAVATVTIGQIYGGKWGTLTEDKSELPAKSVDYEYQLVNLGNATDVFALALNASGLPSGWSAAVLKNGAAVSSLTIAEDAIATFTVRVTIPGSANDNEKGAIAVTASTSYNDGAAYIVGGWQYGGADSLTDSATTTCSSAIIALTKTYQVVNPTGYTGPNANVPGSLITYCLEYRNTGSADANVVTVTDMIPGYTTYVTGSIKMGAIGDTYAAAVGKTDAVDGDNAQFNSNVIQFNLGTVAATASGRLYYQVRIEGEGSSTTGSSTFTIGQNYGGGIIFYIDGTGQHGLIAADSDQSTGVQWYNGSNVTTGATNVAVGAGQANTTKIVTVQGAGSYAAKLCDDLVLNGYSDWFLPSKDELNLLYGQKAVVGGFDSGVYWSSTEYNSDNVLSQYFANGNQGVGNKYGAGYVRAVRAF</sequence>
<dbReference type="InterPro" id="IPR047589">
    <property type="entry name" value="DUF11_rpt"/>
</dbReference>
<evidence type="ECO:0000313" key="4">
    <source>
        <dbReference type="Proteomes" id="UP000183085"/>
    </source>
</evidence>
<accession>A0A1J5DV76</accession>
<dbReference type="STRING" id="1817895.AUJ95_04995"/>
<proteinExistence type="predicted"/>
<evidence type="ECO:0000313" key="3">
    <source>
        <dbReference type="EMBL" id="OIP39989.1"/>
    </source>
</evidence>
<protein>
    <recommendedName>
        <fullName evidence="2">Lcl C-terminal domain-containing protein</fullName>
    </recommendedName>
</protein>
<organism evidence="3 4">
    <name type="scientific">Candidatus Desantisbacteria bacterium CG2_30_40_21</name>
    <dbReference type="NCBI Taxonomy" id="1817895"/>
    <lineage>
        <taxon>Bacteria</taxon>
        <taxon>Candidatus Desantisiibacteriota</taxon>
    </lineage>
</organism>
<evidence type="ECO:0000259" key="2">
    <source>
        <dbReference type="Pfam" id="PF07603"/>
    </source>
</evidence>